<sequence>MPQIRMNYSATWTTEFCQLVAANTVVASTILAFEILMTTALFYYMSLYNVLIFFSVQFLFFHGMMVENREHHLKYKSILCALFLLVRSSKWISASHFFNGILIHFISLQLIMLFSVIGIWVDDEHVIAGKLLVMCAMLFYVNSFDLFVSSWYNLLMLRRFITLLWIPLFIYFEVM</sequence>
<keyword evidence="1" id="KW-0812">Transmembrane</keyword>
<dbReference type="EMBL" id="BMAO01029684">
    <property type="protein sequence ID" value="GFR33451.1"/>
    <property type="molecule type" value="Genomic_DNA"/>
</dbReference>
<keyword evidence="1" id="KW-1133">Transmembrane helix</keyword>
<dbReference type="AlphaFoldDB" id="A0A8X6I0F6"/>
<feature type="transmembrane region" description="Helical" evidence="1">
    <location>
        <begin position="155"/>
        <end position="172"/>
    </location>
</feature>
<proteinExistence type="predicted"/>
<reference evidence="2" key="1">
    <citation type="submission" date="2020-07" db="EMBL/GenBank/DDBJ databases">
        <title>Multicomponent nature underlies the extraordinary mechanical properties of spider dragline silk.</title>
        <authorList>
            <person name="Kono N."/>
            <person name="Nakamura H."/>
            <person name="Mori M."/>
            <person name="Yoshida Y."/>
            <person name="Ohtoshi R."/>
            <person name="Malay A.D."/>
            <person name="Moran D.A.P."/>
            <person name="Tomita M."/>
            <person name="Numata K."/>
            <person name="Arakawa K."/>
        </authorList>
    </citation>
    <scope>NUCLEOTIDE SEQUENCE</scope>
</reference>
<protein>
    <submittedName>
        <fullName evidence="2">Uncharacterized protein</fullName>
    </submittedName>
</protein>
<feature type="transmembrane region" description="Helical" evidence="1">
    <location>
        <begin position="50"/>
        <end position="66"/>
    </location>
</feature>
<dbReference type="Proteomes" id="UP000887116">
    <property type="component" value="Unassembled WGS sequence"/>
</dbReference>
<accession>A0A8X6I0F6</accession>
<evidence type="ECO:0000313" key="2">
    <source>
        <dbReference type="EMBL" id="GFR33451.1"/>
    </source>
</evidence>
<keyword evidence="3" id="KW-1185">Reference proteome</keyword>
<feature type="transmembrane region" description="Helical" evidence="1">
    <location>
        <begin position="97"/>
        <end position="121"/>
    </location>
</feature>
<keyword evidence="1" id="KW-0472">Membrane</keyword>
<feature type="transmembrane region" description="Helical" evidence="1">
    <location>
        <begin position="127"/>
        <end position="148"/>
    </location>
</feature>
<organism evidence="2 3">
    <name type="scientific">Trichonephila clavata</name>
    <name type="common">Joro spider</name>
    <name type="synonym">Nephila clavata</name>
    <dbReference type="NCBI Taxonomy" id="2740835"/>
    <lineage>
        <taxon>Eukaryota</taxon>
        <taxon>Metazoa</taxon>
        <taxon>Ecdysozoa</taxon>
        <taxon>Arthropoda</taxon>
        <taxon>Chelicerata</taxon>
        <taxon>Arachnida</taxon>
        <taxon>Araneae</taxon>
        <taxon>Araneomorphae</taxon>
        <taxon>Entelegynae</taxon>
        <taxon>Araneoidea</taxon>
        <taxon>Nephilidae</taxon>
        <taxon>Trichonephila</taxon>
    </lineage>
</organism>
<gene>
    <name evidence="2" type="ORF">TNCT_428431</name>
</gene>
<comment type="caution">
    <text evidence="2">The sequence shown here is derived from an EMBL/GenBank/DDBJ whole genome shotgun (WGS) entry which is preliminary data.</text>
</comment>
<dbReference type="OrthoDB" id="10439909at2759"/>
<evidence type="ECO:0000256" key="1">
    <source>
        <dbReference type="SAM" id="Phobius"/>
    </source>
</evidence>
<feature type="non-terminal residue" evidence="2">
    <location>
        <position position="1"/>
    </location>
</feature>
<name>A0A8X6I0F6_TRICU</name>
<evidence type="ECO:0000313" key="3">
    <source>
        <dbReference type="Proteomes" id="UP000887116"/>
    </source>
</evidence>
<feature type="transmembrane region" description="Helical" evidence="1">
    <location>
        <begin position="20"/>
        <end position="44"/>
    </location>
</feature>